<reference evidence="15" key="1">
    <citation type="submission" date="2023-03" db="EMBL/GenBank/DDBJ databases">
        <title>Chromosome-level genomes of two armyworms, Mythimna separata and Mythimna loreyi, provide insights into the biosynthesis and reception of sex pheromones.</title>
        <authorList>
            <person name="Zhao H."/>
        </authorList>
    </citation>
    <scope>NUCLEOTIDE SEQUENCE</scope>
    <source>
        <strain evidence="15">BeijingLab</strain>
        <tissue evidence="15">Pupa</tissue>
    </source>
</reference>
<feature type="domain" description="C2H2-type" evidence="13">
    <location>
        <begin position="247"/>
        <end position="274"/>
    </location>
</feature>
<accession>A0AAD7YLN3</accession>
<dbReference type="Pfam" id="PF12874">
    <property type="entry name" value="zf-met"/>
    <property type="match status" value="1"/>
</dbReference>
<evidence type="ECO:0000256" key="4">
    <source>
        <dbReference type="ARBA" id="ARBA00022737"/>
    </source>
</evidence>
<dbReference type="Proteomes" id="UP001231518">
    <property type="component" value="Chromosome 3"/>
</dbReference>
<evidence type="ECO:0000256" key="1">
    <source>
        <dbReference type="ARBA" id="ARBA00004123"/>
    </source>
</evidence>
<feature type="domain" description="C2H2-type" evidence="13">
    <location>
        <begin position="443"/>
        <end position="470"/>
    </location>
</feature>
<dbReference type="FunFam" id="3.30.160.60:FF:000264">
    <property type="entry name" value="Zinc finger protein 236"/>
    <property type="match status" value="1"/>
</dbReference>
<evidence type="ECO:0000256" key="6">
    <source>
        <dbReference type="ARBA" id="ARBA00022833"/>
    </source>
</evidence>
<feature type="domain" description="C2H2-type" evidence="13">
    <location>
        <begin position="415"/>
        <end position="442"/>
    </location>
</feature>
<evidence type="ECO:0000256" key="2">
    <source>
        <dbReference type="ARBA" id="ARBA00006991"/>
    </source>
</evidence>
<evidence type="ECO:0000313" key="15">
    <source>
        <dbReference type="EMBL" id="KAJ8720063.1"/>
    </source>
</evidence>
<evidence type="ECO:0000256" key="12">
    <source>
        <dbReference type="SAM" id="MobiDB-lite"/>
    </source>
</evidence>
<dbReference type="FunFam" id="3.30.160.60:FF:000065">
    <property type="entry name" value="B-cell CLL/lymphoma 6, member B"/>
    <property type="match status" value="1"/>
</dbReference>
<evidence type="ECO:0000256" key="10">
    <source>
        <dbReference type="PROSITE-ProRule" id="PRU00042"/>
    </source>
</evidence>
<keyword evidence="6 11" id="KW-0862">Zinc</keyword>
<gene>
    <name evidence="15" type="ORF">PYW07_012106</name>
</gene>
<evidence type="ECO:0000256" key="8">
    <source>
        <dbReference type="ARBA" id="ARBA00023163"/>
    </source>
</evidence>
<dbReference type="FunFam" id="3.30.160.60:FF:002343">
    <property type="entry name" value="Zinc finger protein 33A"/>
    <property type="match status" value="1"/>
</dbReference>
<keyword evidence="9" id="KW-0539">Nucleus</keyword>
<comment type="subcellular location">
    <subcellularLocation>
        <location evidence="1">Nucleus</location>
    </subcellularLocation>
</comment>
<feature type="domain" description="C2H2-type" evidence="13">
    <location>
        <begin position="218"/>
        <end position="245"/>
    </location>
</feature>
<feature type="region of interest" description="Disordered" evidence="12">
    <location>
        <begin position="551"/>
        <end position="573"/>
    </location>
</feature>
<feature type="domain" description="C2H2-type" evidence="13">
    <location>
        <begin position="387"/>
        <end position="414"/>
    </location>
</feature>
<feature type="binding site" evidence="11">
    <location>
        <position position="60"/>
    </location>
    <ligand>
        <name>Zn(2+)</name>
        <dbReference type="ChEBI" id="CHEBI:29105"/>
    </ligand>
</feature>
<dbReference type="PROSITE" id="PS00028">
    <property type="entry name" value="ZINC_FINGER_C2H2_1"/>
    <property type="match status" value="12"/>
</dbReference>
<dbReference type="Pfam" id="PF13912">
    <property type="entry name" value="zf-C2H2_6"/>
    <property type="match status" value="1"/>
</dbReference>
<keyword evidence="5 10" id="KW-0863">Zinc-finger</keyword>
<dbReference type="EMBL" id="JARGEI010000014">
    <property type="protein sequence ID" value="KAJ8720063.1"/>
    <property type="molecule type" value="Genomic_DNA"/>
</dbReference>
<evidence type="ECO:0000256" key="11">
    <source>
        <dbReference type="PROSITE-ProRule" id="PRU01263"/>
    </source>
</evidence>
<dbReference type="SMART" id="SM00868">
    <property type="entry name" value="zf-AD"/>
    <property type="match status" value="1"/>
</dbReference>
<dbReference type="InterPro" id="IPR013087">
    <property type="entry name" value="Znf_C2H2_type"/>
</dbReference>
<keyword evidence="7" id="KW-0805">Transcription regulation</keyword>
<evidence type="ECO:0000256" key="5">
    <source>
        <dbReference type="ARBA" id="ARBA00022771"/>
    </source>
</evidence>
<feature type="domain" description="C2H2-type" evidence="13">
    <location>
        <begin position="471"/>
        <end position="498"/>
    </location>
</feature>
<dbReference type="FunFam" id="3.30.160.60:FF:001498">
    <property type="entry name" value="Zinc finger protein 404"/>
    <property type="match status" value="1"/>
</dbReference>
<feature type="binding site" evidence="11">
    <location>
        <position position="57"/>
    </location>
    <ligand>
        <name>Zn(2+)</name>
        <dbReference type="ChEBI" id="CHEBI:29105"/>
    </ligand>
</feature>
<dbReference type="GO" id="GO:0008270">
    <property type="term" value="F:zinc ion binding"/>
    <property type="evidence" value="ECO:0007669"/>
    <property type="project" value="UniProtKB-UniRule"/>
</dbReference>
<dbReference type="AlphaFoldDB" id="A0AAD7YLN3"/>
<dbReference type="Gene3D" id="3.30.160.60">
    <property type="entry name" value="Classic Zinc Finger"/>
    <property type="match status" value="10"/>
</dbReference>
<dbReference type="Pfam" id="PF07776">
    <property type="entry name" value="zf-AD"/>
    <property type="match status" value="1"/>
</dbReference>
<sequence>MFDITTSCRTCMKDNVTLVDLYEIVEVEENYLQLAELLVQCTPIEVSKEDGLPQNLCDACVKVLQLTYSFRKQATKAQDEFKKLLERNVKTEPQEVDLKTENDHDYFANYEDFNFNPDFSKTEIEDKEYTCSKCSKQFTKEKKYLKHLEAHENLSLECDICKKLYSSQTLLDKHRAKHVKNMCYVGDQSYSDDTHLLQPNMEQEEIEVKTEEAPLCVLQCPHCRLTFTKQRSLSMHMRKHRNVKKEFICDTCGKKFAMKHLLKRHVVMHSEVKPHKCEKCSKTYARRDQLISHMYSHKEHKPYVCEYCKKSFSQMCSLKDHLRTHTGETPFLCSECGKGFSNNSNLRQHMMRHSGVKPYACNLCPKTFCTKGQMRSHVSTHTGEHPYKCEECGAAFTKQNSLKKHSMIHLAIRPFACDTCNMRFTCKDHLKRHTRIHTGEKPYKCKYCERAFSQSNDLVKHTRQHIGQNIYQCTICGSRFRLLSELKQHYPVHFANGEEGNDPQITTKDNAEANTNEVPKLPMLEPKPSEFNFLTFKSDKGLHPSLLLKPPEDKDLSMLGSKPAETVDGETDRSFSDSNRIVITINSCDTNGVVNGITIKLPPKES</sequence>
<dbReference type="FunFam" id="3.30.160.60:FF:000358">
    <property type="entry name" value="zinc finger protein 24"/>
    <property type="match status" value="1"/>
</dbReference>
<proteinExistence type="inferred from homology"/>
<feature type="binding site" evidence="11">
    <location>
        <position position="8"/>
    </location>
    <ligand>
        <name>Zn(2+)</name>
        <dbReference type="ChEBI" id="CHEBI:29105"/>
    </ligand>
</feature>
<evidence type="ECO:0000313" key="16">
    <source>
        <dbReference type="Proteomes" id="UP001231518"/>
    </source>
</evidence>
<feature type="domain" description="C2H2-type" evidence="13">
    <location>
        <begin position="359"/>
        <end position="386"/>
    </location>
</feature>
<feature type="domain" description="C2H2-type" evidence="13">
    <location>
        <begin position="303"/>
        <end position="330"/>
    </location>
</feature>
<comment type="caution">
    <text evidence="15">The sequence shown here is derived from an EMBL/GenBank/DDBJ whole genome shotgun (WGS) entry which is preliminary data.</text>
</comment>
<dbReference type="Pfam" id="PF00096">
    <property type="entry name" value="zf-C2H2"/>
    <property type="match status" value="8"/>
</dbReference>
<dbReference type="SUPFAM" id="SSF57667">
    <property type="entry name" value="beta-beta-alpha zinc fingers"/>
    <property type="match status" value="7"/>
</dbReference>
<feature type="domain" description="C2H2-type" evidence="13">
    <location>
        <begin position="129"/>
        <end position="151"/>
    </location>
</feature>
<dbReference type="InterPro" id="IPR050636">
    <property type="entry name" value="C2H2-ZF_domain-containing"/>
</dbReference>
<keyword evidence="16" id="KW-1185">Reference proteome</keyword>
<evidence type="ECO:0000256" key="7">
    <source>
        <dbReference type="ARBA" id="ARBA00023015"/>
    </source>
</evidence>
<evidence type="ECO:0000259" key="13">
    <source>
        <dbReference type="PROSITE" id="PS50157"/>
    </source>
</evidence>
<feature type="domain" description="C2H2-type" evidence="13">
    <location>
        <begin position="331"/>
        <end position="358"/>
    </location>
</feature>
<dbReference type="PANTHER" id="PTHR47772">
    <property type="entry name" value="ZINC FINGER PROTEIN 200"/>
    <property type="match status" value="1"/>
</dbReference>
<evidence type="ECO:0000256" key="9">
    <source>
        <dbReference type="ARBA" id="ARBA00023242"/>
    </source>
</evidence>
<name>A0AAD7YLN3_MYTSE</name>
<dbReference type="GO" id="GO:0005634">
    <property type="term" value="C:nucleus"/>
    <property type="evidence" value="ECO:0007669"/>
    <property type="project" value="UniProtKB-SubCell"/>
</dbReference>
<dbReference type="PROSITE" id="PS51915">
    <property type="entry name" value="ZAD"/>
    <property type="match status" value="1"/>
</dbReference>
<dbReference type="PANTHER" id="PTHR47772:SF13">
    <property type="entry name" value="GASTRULA ZINC FINGER PROTEIN XLCGF49.1-LIKE-RELATED"/>
    <property type="match status" value="1"/>
</dbReference>
<dbReference type="SMART" id="SM00355">
    <property type="entry name" value="ZnF_C2H2"/>
    <property type="match status" value="12"/>
</dbReference>
<feature type="binding site" evidence="11">
    <location>
        <position position="11"/>
    </location>
    <ligand>
        <name>Zn(2+)</name>
        <dbReference type="ChEBI" id="CHEBI:29105"/>
    </ligand>
</feature>
<evidence type="ECO:0000259" key="14">
    <source>
        <dbReference type="PROSITE" id="PS51915"/>
    </source>
</evidence>
<feature type="domain" description="C2H2-type" evidence="13">
    <location>
        <begin position="275"/>
        <end position="302"/>
    </location>
</feature>
<dbReference type="InterPro" id="IPR012934">
    <property type="entry name" value="Znf_AD"/>
</dbReference>
<feature type="domain" description="ZAD" evidence="14">
    <location>
        <begin position="6"/>
        <end position="84"/>
    </location>
</feature>
<organism evidence="15 16">
    <name type="scientific">Mythimna separata</name>
    <name type="common">Oriental armyworm</name>
    <name type="synonym">Pseudaletia separata</name>
    <dbReference type="NCBI Taxonomy" id="271217"/>
    <lineage>
        <taxon>Eukaryota</taxon>
        <taxon>Metazoa</taxon>
        <taxon>Ecdysozoa</taxon>
        <taxon>Arthropoda</taxon>
        <taxon>Hexapoda</taxon>
        <taxon>Insecta</taxon>
        <taxon>Pterygota</taxon>
        <taxon>Neoptera</taxon>
        <taxon>Endopterygota</taxon>
        <taxon>Lepidoptera</taxon>
        <taxon>Glossata</taxon>
        <taxon>Ditrysia</taxon>
        <taxon>Noctuoidea</taxon>
        <taxon>Noctuidae</taxon>
        <taxon>Noctuinae</taxon>
        <taxon>Hadenini</taxon>
        <taxon>Mythimna</taxon>
    </lineage>
</organism>
<keyword evidence="3 11" id="KW-0479">Metal-binding</keyword>
<dbReference type="GO" id="GO:0006355">
    <property type="term" value="P:regulation of DNA-templated transcription"/>
    <property type="evidence" value="ECO:0007669"/>
    <property type="project" value="UniProtKB-ARBA"/>
</dbReference>
<dbReference type="PROSITE" id="PS50157">
    <property type="entry name" value="ZINC_FINGER_C2H2_2"/>
    <property type="match status" value="11"/>
</dbReference>
<dbReference type="SUPFAM" id="SSF57716">
    <property type="entry name" value="Glucocorticoid receptor-like (DNA-binding domain)"/>
    <property type="match status" value="1"/>
</dbReference>
<keyword evidence="4" id="KW-0677">Repeat</keyword>
<comment type="similarity">
    <text evidence="2">Belongs to the krueppel C2H2-type zinc-finger protein family.</text>
</comment>
<dbReference type="InterPro" id="IPR036236">
    <property type="entry name" value="Znf_C2H2_sf"/>
</dbReference>
<dbReference type="Gene3D" id="3.40.1800.20">
    <property type="match status" value="1"/>
</dbReference>
<evidence type="ECO:0000256" key="3">
    <source>
        <dbReference type="ARBA" id="ARBA00022723"/>
    </source>
</evidence>
<keyword evidence="8" id="KW-0804">Transcription</keyword>
<protein>
    <submittedName>
        <fullName evidence="15">Uncharacterized protein</fullName>
    </submittedName>
</protein>
<dbReference type="FunFam" id="3.30.160.60:FF:001119">
    <property type="entry name" value="zinc finger protein 408"/>
    <property type="match status" value="1"/>
</dbReference>
<dbReference type="FunFam" id="3.30.160.60:FF:000761">
    <property type="entry name" value="Zinc finger protein 449"/>
    <property type="match status" value="1"/>
</dbReference>